<protein>
    <recommendedName>
        <fullName evidence="3">SH3 domain-containing protein</fullName>
    </recommendedName>
</protein>
<organism evidence="1 2">
    <name type="scientific">Rufibacter radiotolerans</name>
    <dbReference type="NCBI Taxonomy" id="1379910"/>
    <lineage>
        <taxon>Bacteria</taxon>
        <taxon>Pseudomonadati</taxon>
        <taxon>Bacteroidota</taxon>
        <taxon>Cytophagia</taxon>
        <taxon>Cytophagales</taxon>
        <taxon>Hymenobacteraceae</taxon>
        <taxon>Rufibacter</taxon>
    </lineage>
</organism>
<evidence type="ECO:0000313" key="2">
    <source>
        <dbReference type="Proteomes" id="UP000036458"/>
    </source>
</evidence>
<evidence type="ECO:0000313" key="1">
    <source>
        <dbReference type="EMBL" id="AKQ47208.1"/>
    </source>
</evidence>
<gene>
    <name evidence="1" type="ORF">TH63_18680</name>
</gene>
<accession>A0A0H4VPI0</accession>
<evidence type="ECO:0008006" key="3">
    <source>
        <dbReference type="Google" id="ProtNLM"/>
    </source>
</evidence>
<dbReference type="Proteomes" id="UP000036458">
    <property type="component" value="Chromosome"/>
</dbReference>
<dbReference type="AlphaFoldDB" id="A0A0H4VPI0"/>
<dbReference type="PATRIC" id="fig|1379910.4.peg.4070"/>
<reference evidence="1 2" key="1">
    <citation type="submission" date="2015-01" db="EMBL/GenBank/DDBJ databases">
        <title>Rufibacter sp./DG31D/ whole genome sequencing.</title>
        <authorList>
            <person name="Kim M.K."/>
            <person name="Srinivasan S."/>
            <person name="Lee J.-J."/>
        </authorList>
    </citation>
    <scope>NUCLEOTIDE SEQUENCE [LARGE SCALE GENOMIC DNA]</scope>
    <source>
        <strain evidence="1 2">DG31D</strain>
    </source>
</reference>
<keyword evidence="2" id="KW-1185">Reference proteome</keyword>
<proteinExistence type="predicted"/>
<sequence length="89" mass="9965">MAVMAQGPTSRVNADKVKMYRQPDPKGEVMRLLNPEDEIIVMREQNRQWTLVQIDGEGGYVLTSYLKAKKGKKVTAAKLSQDGTKSARL</sequence>
<dbReference type="EMBL" id="CP010777">
    <property type="protein sequence ID" value="AKQ47208.1"/>
    <property type="molecule type" value="Genomic_DNA"/>
</dbReference>
<name>A0A0H4VPI0_9BACT</name>
<dbReference type="KEGG" id="ruf:TH63_18680"/>
<dbReference type="Gene3D" id="2.30.30.40">
    <property type="entry name" value="SH3 Domains"/>
    <property type="match status" value="1"/>
</dbReference>